<gene>
    <name evidence="1" type="ORF">PGT21_022239</name>
</gene>
<organism evidence="1 2">
    <name type="scientific">Puccinia graminis f. sp. tritici</name>
    <dbReference type="NCBI Taxonomy" id="56615"/>
    <lineage>
        <taxon>Eukaryota</taxon>
        <taxon>Fungi</taxon>
        <taxon>Dikarya</taxon>
        <taxon>Basidiomycota</taxon>
        <taxon>Pucciniomycotina</taxon>
        <taxon>Pucciniomycetes</taxon>
        <taxon>Pucciniales</taxon>
        <taxon>Pucciniaceae</taxon>
        <taxon>Puccinia</taxon>
    </lineage>
</organism>
<proteinExistence type="predicted"/>
<dbReference type="EMBL" id="VSWC01000054">
    <property type="protein sequence ID" value="KAA1099832.1"/>
    <property type="molecule type" value="Genomic_DNA"/>
</dbReference>
<reference evidence="1 2" key="1">
    <citation type="submission" date="2019-05" db="EMBL/GenBank/DDBJ databases">
        <title>Emergence of the Ug99 lineage of the wheat stem rust pathogen through somatic hybridization.</title>
        <authorList>
            <person name="Li F."/>
            <person name="Upadhyaya N.M."/>
            <person name="Sperschneider J."/>
            <person name="Matny O."/>
            <person name="Nguyen-Phuc H."/>
            <person name="Mago R."/>
            <person name="Raley C."/>
            <person name="Miller M.E."/>
            <person name="Silverstein K.A.T."/>
            <person name="Henningsen E."/>
            <person name="Hirsch C.D."/>
            <person name="Visser B."/>
            <person name="Pretorius Z.A."/>
            <person name="Steffenson B.J."/>
            <person name="Schwessinger B."/>
            <person name="Dodds P.N."/>
            <person name="Figueroa M."/>
        </authorList>
    </citation>
    <scope>NUCLEOTIDE SEQUENCE [LARGE SCALE GENOMIC DNA]</scope>
    <source>
        <strain evidence="1">21-0</strain>
    </source>
</reference>
<evidence type="ECO:0000313" key="2">
    <source>
        <dbReference type="Proteomes" id="UP000324748"/>
    </source>
</evidence>
<comment type="caution">
    <text evidence="1">The sequence shown here is derived from an EMBL/GenBank/DDBJ whole genome shotgun (WGS) entry which is preliminary data.</text>
</comment>
<dbReference type="Proteomes" id="UP000324748">
    <property type="component" value="Unassembled WGS sequence"/>
</dbReference>
<evidence type="ECO:0000313" key="1">
    <source>
        <dbReference type="EMBL" id="KAA1099832.1"/>
    </source>
</evidence>
<dbReference type="AlphaFoldDB" id="A0A5B0PG85"/>
<accession>A0A5B0PG85</accession>
<sequence length="90" mass="9932">MTIAETGTIYQAAFTAATRIACGTMQMMYAFDYGRKVFIGSGRDASRGHKFGSLCPEVVIEGCLRGFHSSTERQQKDRGMPKMVEIVTTE</sequence>
<protein>
    <submittedName>
        <fullName evidence="1">Uncharacterized protein</fullName>
    </submittedName>
</protein>
<keyword evidence="2" id="KW-1185">Reference proteome</keyword>
<name>A0A5B0PG85_PUCGR</name>